<dbReference type="RefSeq" id="XP_034010540.1">
    <property type="nucleotide sequence ID" value="XM_034157606.1"/>
</dbReference>
<evidence type="ECO:0000313" key="9">
    <source>
        <dbReference type="Proteomes" id="UP000449547"/>
    </source>
</evidence>
<dbReference type="SUPFAM" id="SSF56019">
    <property type="entry name" value="The spindle assembly checkpoint protein mad2"/>
    <property type="match status" value="1"/>
</dbReference>
<dbReference type="PROSITE" id="PS50815">
    <property type="entry name" value="HORMA"/>
    <property type="match status" value="1"/>
</dbReference>
<evidence type="ECO:0000256" key="2">
    <source>
        <dbReference type="ARBA" id="ARBA00010348"/>
    </source>
</evidence>
<gene>
    <name evidence="8" type="ORF">DIURU_004703</name>
</gene>
<evidence type="ECO:0000313" key="8">
    <source>
        <dbReference type="EMBL" id="KAA8898419.1"/>
    </source>
</evidence>
<feature type="domain" description="HORMA" evidence="7">
    <location>
        <begin position="7"/>
        <end position="189"/>
    </location>
</feature>
<evidence type="ECO:0000256" key="3">
    <source>
        <dbReference type="ARBA" id="ARBA00022618"/>
    </source>
</evidence>
<sequence length="195" mass="22243">MGKLQLKGSSKIVADYFEFAINTILFQRGIYPQEDFISVRKYGLSVVVSDDDEVKQYIAKIMHQLKRWVYSKKMSKLVVAIISKSSGETHERWEFDLDVTSDDDDVDVRPISEVQRDIQAIVRQITSSVSFLPVLDNDDYTFNVLTYTAQNIPVPLDWADAKDPAVDGKAENVDFCGFDTNLHHVGTKVVYKLRD</sequence>
<reference evidence="8 9" key="1">
    <citation type="submission" date="2019-07" db="EMBL/GenBank/DDBJ databases">
        <title>Genome assembly of two rare yeast pathogens: Diutina rugosa and Trichomonascus ciferrii.</title>
        <authorList>
            <person name="Mixao V."/>
            <person name="Saus E."/>
            <person name="Hansen A."/>
            <person name="Lass-Flor C."/>
            <person name="Gabaldon T."/>
        </authorList>
    </citation>
    <scope>NUCLEOTIDE SEQUENCE [LARGE SCALE GENOMIC DNA]</scope>
    <source>
        <strain evidence="8 9">CBS 613</strain>
    </source>
</reference>
<dbReference type="Proteomes" id="UP000449547">
    <property type="component" value="Unassembled WGS sequence"/>
</dbReference>
<dbReference type="GO" id="GO:0007094">
    <property type="term" value="P:mitotic spindle assembly checkpoint signaling"/>
    <property type="evidence" value="ECO:0007669"/>
    <property type="project" value="TreeGrafter"/>
</dbReference>
<dbReference type="InterPro" id="IPR003511">
    <property type="entry name" value="HORMA_dom"/>
</dbReference>
<evidence type="ECO:0000256" key="6">
    <source>
        <dbReference type="ARBA" id="ARBA00023306"/>
    </source>
</evidence>
<evidence type="ECO:0000256" key="4">
    <source>
        <dbReference type="ARBA" id="ARBA00022776"/>
    </source>
</evidence>
<dbReference type="PANTHER" id="PTHR11842:SF11">
    <property type="entry name" value="MITOTIC SPINDLE ASSEMBLY CHECKPOINT PROTEIN MAD2A"/>
    <property type="match status" value="1"/>
</dbReference>
<evidence type="ECO:0000259" key="7">
    <source>
        <dbReference type="PROSITE" id="PS50815"/>
    </source>
</evidence>
<dbReference type="GO" id="GO:0000776">
    <property type="term" value="C:kinetochore"/>
    <property type="evidence" value="ECO:0007669"/>
    <property type="project" value="TreeGrafter"/>
</dbReference>
<dbReference type="VEuPathDB" id="FungiDB:DIURU_004703"/>
<dbReference type="GO" id="GO:0005654">
    <property type="term" value="C:nucleoplasm"/>
    <property type="evidence" value="ECO:0007669"/>
    <property type="project" value="TreeGrafter"/>
</dbReference>
<dbReference type="InterPro" id="IPR036570">
    <property type="entry name" value="HORMA_dom_sf"/>
</dbReference>
<dbReference type="AlphaFoldDB" id="A0A642UGH0"/>
<dbReference type="OMA" id="WQFDVEI"/>
<comment type="caution">
    <text evidence="8">The sequence shown here is derived from an EMBL/GenBank/DDBJ whole genome shotgun (WGS) entry which is preliminary data.</text>
</comment>
<evidence type="ECO:0000256" key="1">
    <source>
        <dbReference type="ARBA" id="ARBA00004123"/>
    </source>
</evidence>
<dbReference type="InterPro" id="IPR045091">
    <property type="entry name" value="Mad2-like"/>
</dbReference>
<dbReference type="Gene3D" id="3.30.900.10">
    <property type="entry name" value="HORMA domain"/>
    <property type="match status" value="1"/>
</dbReference>
<dbReference type="OrthoDB" id="1806at2759"/>
<proteinExistence type="inferred from homology"/>
<dbReference type="GO" id="GO:0051301">
    <property type="term" value="P:cell division"/>
    <property type="evidence" value="ECO:0007669"/>
    <property type="project" value="UniProtKB-KW"/>
</dbReference>
<comment type="similarity">
    <text evidence="2">Belongs to the MAD2 family.</text>
</comment>
<keyword evidence="4" id="KW-0498">Mitosis</keyword>
<comment type="subcellular location">
    <subcellularLocation>
        <location evidence="1">Nucleus</location>
    </subcellularLocation>
</comment>
<dbReference type="PANTHER" id="PTHR11842">
    <property type="entry name" value="MITOTIC SPINDLE ASSEMBLY CHECKPOINT PROTEIN MAD2"/>
    <property type="match status" value="1"/>
</dbReference>
<evidence type="ECO:0000256" key="5">
    <source>
        <dbReference type="ARBA" id="ARBA00023242"/>
    </source>
</evidence>
<keyword evidence="3" id="KW-0132">Cell division</keyword>
<dbReference type="EMBL" id="SWFT01000146">
    <property type="protein sequence ID" value="KAA8898419.1"/>
    <property type="molecule type" value="Genomic_DNA"/>
</dbReference>
<organism evidence="8 9">
    <name type="scientific">Diutina rugosa</name>
    <name type="common">Yeast</name>
    <name type="synonym">Candida rugosa</name>
    <dbReference type="NCBI Taxonomy" id="5481"/>
    <lineage>
        <taxon>Eukaryota</taxon>
        <taxon>Fungi</taxon>
        <taxon>Dikarya</taxon>
        <taxon>Ascomycota</taxon>
        <taxon>Saccharomycotina</taxon>
        <taxon>Pichiomycetes</taxon>
        <taxon>Debaryomycetaceae</taxon>
        <taxon>Diutina</taxon>
    </lineage>
</organism>
<dbReference type="GeneID" id="54783354"/>
<protein>
    <recommendedName>
        <fullName evidence="7">HORMA domain-containing protein</fullName>
    </recommendedName>
</protein>
<dbReference type="GO" id="GO:0005737">
    <property type="term" value="C:cytoplasm"/>
    <property type="evidence" value="ECO:0007669"/>
    <property type="project" value="TreeGrafter"/>
</dbReference>
<accession>A0A642UGH0</accession>
<keyword evidence="6" id="KW-0131">Cell cycle</keyword>
<name>A0A642UGH0_DIURU</name>
<keyword evidence="9" id="KW-1185">Reference proteome</keyword>
<dbReference type="Pfam" id="PF02301">
    <property type="entry name" value="HORMA"/>
    <property type="match status" value="1"/>
</dbReference>
<keyword evidence="5" id="KW-0539">Nucleus</keyword>